<reference evidence="1" key="1">
    <citation type="journal article" date="2021" name="Open Biol.">
        <title>Shared evolutionary footprints suggest mitochondrial oxidative damage underlies multiple complex I losses in fungi.</title>
        <authorList>
            <person name="Schikora-Tamarit M.A."/>
            <person name="Marcet-Houben M."/>
            <person name="Nosek J."/>
            <person name="Gabaldon T."/>
        </authorList>
    </citation>
    <scope>NUCLEOTIDE SEQUENCE</scope>
    <source>
        <strain evidence="1">CBS2887</strain>
    </source>
</reference>
<protein>
    <submittedName>
        <fullName evidence="1">Uncharacterized protein</fullName>
    </submittedName>
</protein>
<organism evidence="1 2">
    <name type="scientific">Wickerhamomyces pijperi</name>
    <name type="common">Yeast</name>
    <name type="synonym">Pichia pijperi</name>
    <dbReference type="NCBI Taxonomy" id="599730"/>
    <lineage>
        <taxon>Eukaryota</taxon>
        <taxon>Fungi</taxon>
        <taxon>Dikarya</taxon>
        <taxon>Ascomycota</taxon>
        <taxon>Saccharomycotina</taxon>
        <taxon>Saccharomycetes</taxon>
        <taxon>Phaffomycetales</taxon>
        <taxon>Wickerhamomycetaceae</taxon>
        <taxon>Wickerhamomyces</taxon>
    </lineage>
</organism>
<accession>A0A9P8TLY7</accession>
<dbReference type="EMBL" id="JAEUBG010003213">
    <property type="protein sequence ID" value="KAH3683181.1"/>
    <property type="molecule type" value="Genomic_DNA"/>
</dbReference>
<gene>
    <name evidence="1" type="ORF">WICPIJ_005850</name>
</gene>
<keyword evidence="2" id="KW-1185">Reference proteome</keyword>
<proteinExistence type="predicted"/>
<sequence length="156" mass="17590">MKSFLIVFWMSNLASNSSLEEESSMTFLRLTWELDLDWTEDLIISSSPKAPACNNFSGVLVISPNNAINIEVLPEPVAPIITFNFPFLNSTFKSLSLKSVSEFKFQEKEAFLNPTLPVFGTSVNCSYLLDSSSDKNSWIRSMETLDWIAKLNISFN</sequence>
<name>A0A9P8TLY7_WICPI</name>
<comment type="caution">
    <text evidence="1">The sequence shown here is derived from an EMBL/GenBank/DDBJ whole genome shotgun (WGS) entry which is preliminary data.</text>
</comment>
<dbReference type="AlphaFoldDB" id="A0A9P8TLY7"/>
<reference evidence="1" key="2">
    <citation type="submission" date="2021-01" db="EMBL/GenBank/DDBJ databases">
        <authorList>
            <person name="Schikora-Tamarit M.A."/>
        </authorList>
    </citation>
    <scope>NUCLEOTIDE SEQUENCE</scope>
    <source>
        <strain evidence="1">CBS2887</strain>
    </source>
</reference>
<evidence type="ECO:0000313" key="2">
    <source>
        <dbReference type="Proteomes" id="UP000774326"/>
    </source>
</evidence>
<dbReference type="Proteomes" id="UP000774326">
    <property type="component" value="Unassembled WGS sequence"/>
</dbReference>
<evidence type="ECO:0000313" key="1">
    <source>
        <dbReference type="EMBL" id="KAH3683181.1"/>
    </source>
</evidence>